<organism evidence="1 2">
    <name type="scientific">Pithovirus sibericum</name>
    <dbReference type="NCBI Taxonomy" id="1450746"/>
    <lineage>
        <taxon>Viruses</taxon>
        <taxon>Pithoviruses</taxon>
        <taxon>Orthopithovirinae</taxon>
        <taxon>Alphapithovirus</taxon>
        <taxon>Alphapithovirus sibericum</taxon>
    </lineage>
</organism>
<reference evidence="1 2" key="1">
    <citation type="journal article" date="2014" name="Proc. Natl. Acad. Sci. U.S.A.">
        <title>Thirty-thousand-year-old distant relative of giant icosahedral DNA viruses with a pandoravirus morphology.</title>
        <authorList>
            <person name="Legendre M."/>
            <person name="Bartoli J."/>
            <person name="Shmakova L."/>
            <person name="Jeudy S."/>
            <person name="Labadie K."/>
            <person name="Adrait A."/>
            <person name="Lescot M."/>
            <person name="Poirot O."/>
            <person name="Bertaux L."/>
            <person name="Bruley C."/>
            <person name="Coute Y."/>
            <person name="Rivkina E."/>
            <person name="Abergel C."/>
            <person name="Claverie J.M."/>
        </authorList>
    </citation>
    <scope>NUCLEOTIDE SEQUENCE [LARGE SCALE GENOMIC DNA]</scope>
    <source>
        <strain evidence="1">P1084-T</strain>
    </source>
</reference>
<dbReference type="KEGG" id="vg:18266364"/>
<gene>
    <name evidence="1" type="ORF">pv_336</name>
</gene>
<proteinExistence type="predicted"/>
<keyword evidence="2" id="KW-1185">Reference proteome</keyword>
<dbReference type="EMBL" id="KF740664">
    <property type="protein sequence ID" value="AHH01903.1"/>
    <property type="molecule type" value="Genomic_DNA"/>
</dbReference>
<dbReference type="RefSeq" id="YP_009001238.1">
    <property type="nucleotide sequence ID" value="NC_023423.1"/>
</dbReference>
<protein>
    <recommendedName>
        <fullName evidence="3">F-box domain-containing protein</fullName>
    </recommendedName>
</protein>
<sequence>MHFPNEIFYHILSFLPDSEIGKFDLPDSFWRNRAKEKLSIPCSVFKRRDQFHLTCKQRYFQLFYQRNFLHNAFEHEMSLEEEILIAAKYGTVEQISFLFSKGDSMTQISVEARNLCHRILFRRNPPRTDEYIQGLPKWLKEEIQPIYEELIYYSAILRQQNSESCLDSSSDYHPYWQVIFSEDPKVCEEVYQQLLKHLKEGCLDVSLAYIFSYLLSSPNEIYLPLLNNFFSDCRTIEQRISQSNSFFELLLCNQGSGKFIPSKKTVREWISYLADSSLCSHNKDRISFFLNQGVRITLNGILLFVQSPSPKNSPTKFEILETFSFQIEKVLKNSSLNFGLLFKVCFECLRNFDFDSLDFFLFRIPSDKRKLVVERLLDQNQNRLMKNYLNFQL</sequence>
<evidence type="ECO:0008006" key="3">
    <source>
        <dbReference type="Google" id="ProtNLM"/>
    </source>
</evidence>
<evidence type="ECO:0000313" key="2">
    <source>
        <dbReference type="Proteomes" id="UP000202176"/>
    </source>
</evidence>
<accession>W5S559</accession>
<name>W5S559_9VIRU</name>
<evidence type="ECO:0000313" key="1">
    <source>
        <dbReference type="EMBL" id="AHH01903.1"/>
    </source>
</evidence>
<dbReference type="Proteomes" id="UP000202176">
    <property type="component" value="Segment"/>
</dbReference>
<dbReference type="GeneID" id="18266364"/>